<comment type="caution">
    <text evidence="2">The sequence shown here is derived from an EMBL/GenBank/DDBJ whole genome shotgun (WGS) entry which is preliminary data.</text>
</comment>
<accession>A0ABW2RD96</accession>
<sequence>MQLDQQEPPRPQRELQDWVHHLHDYRQLKESTDWDGMTPRGHPLEKWVQKQRTLYNQGKLMAWKKRMLEDAGFDFVAPRTAKVPTDVDYAHQLVAFYKEHGHYAPTQTVGGAGLTKWWTEFRQTKGARGLASGDAASAREAHKVLKKQIPGFTFDAPTKAEINRASGRSFNGFLPAQRTPPVDLMIHARMHETPRALWNSYNSLTGQTGELGALRTLLRRAELFGQVLRVDVDCNDGVKQGWLTGLDVQMLDAMHAVTCMVSPRPQAIAAIALTLTDCHRSELVYLASGSRCGALFTDTEGRQIVISYDAVLADQSSCLAITSTSFKRVGSCAYQLTPQPWVLQDLLEGRARRLTHLTTANKRFYDNLNVLVDWTDQAKGAGTPHVVWNSERNSLFKFLEHMVRKMEQGLMNFSHTEQLRQVNATWGRDRRALSDMFGPVLHPLDHEPL</sequence>
<evidence type="ECO:0000313" key="2">
    <source>
        <dbReference type="EMBL" id="MFC7436035.1"/>
    </source>
</evidence>
<protein>
    <submittedName>
        <fullName evidence="2">Helicase associated domain-containing protein</fullName>
    </submittedName>
</protein>
<dbReference type="EMBL" id="JBHTBX010000013">
    <property type="protein sequence ID" value="MFC7436035.1"/>
    <property type="molecule type" value="Genomic_DNA"/>
</dbReference>
<proteinExistence type="predicted"/>
<dbReference type="RefSeq" id="WP_382259387.1">
    <property type="nucleotide sequence ID" value="NZ_JBHTBX010000013.1"/>
</dbReference>
<feature type="domain" description="Helicase-associated" evidence="1">
    <location>
        <begin position="16"/>
        <end position="73"/>
    </location>
</feature>
<keyword evidence="3" id="KW-1185">Reference proteome</keyword>
<evidence type="ECO:0000259" key="1">
    <source>
        <dbReference type="Pfam" id="PF03457"/>
    </source>
</evidence>
<gene>
    <name evidence="2" type="ORF">ACFQNJ_16085</name>
</gene>
<dbReference type="InterPro" id="IPR005114">
    <property type="entry name" value="Helicase_assoc"/>
</dbReference>
<dbReference type="Pfam" id="PF03457">
    <property type="entry name" value="HA"/>
    <property type="match status" value="1"/>
</dbReference>
<reference evidence="3" key="1">
    <citation type="journal article" date="2019" name="Int. J. Syst. Evol. Microbiol.">
        <title>The Global Catalogue of Microorganisms (GCM) 10K type strain sequencing project: providing services to taxonomists for standard genome sequencing and annotation.</title>
        <authorList>
            <consortium name="The Broad Institute Genomics Platform"/>
            <consortium name="The Broad Institute Genome Sequencing Center for Infectious Disease"/>
            <person name="Wu L."/>
            <person name="Ma J."/>
        </authorList>
    </citation>
    <scope>NUCLEOTIDE SEQUENCE [LARGE SCALE GENOMIC DNA]</scope>
    <source>
        <strain evidence="3">CCUG 54518</strain>
    </source>
</reference>
<evidence type="ECO:0000313" key="3">
    <source>
        <dbReference type="Proteomes" id="UP001596495"/>
    </source>
</evidence>
<name>A0ABW2RD96_9BURK</name>
<organism evidence="2 3">
    <name type="scientific">Hydrogenophaga bisanensis</name>
    <dbReference type="NCBI Taxonomy" id="439611"/>
    <lineage>
        <taxon>Bacteria</taxon>
        <taxon>Pseudomonadati</taxon>
        <taxon>Pseudomonadota</taxon>
        <taxon>Betaproteobacteria</taxon>
        <taxon>Burkholderiales</taxon>
        <taxon>Comamonadaceae</taxon>
        <taxon>Hydrogenophaga</taxon>
    </lineage>
</organism>
<dbReference type="Proteomes" id="UP001596495">
    <property type="component" value="Unassembled WGS sequence"/>
</dbReference>